<dbReference type="GO" id="GO:0004556">
    <property type="term" value="F:alpha-amylase activity"/>
    <property type="evidence" value="ECO:0007669"/>
    <property type="project" value="TreeGrafter"/>
</dbReference>
<dbReference type="Gene3D" id="3.90.400.10">
    <property type="entry name" value="Oligo-1,6-glucosidase, Domain 2"/>
    <property type="match status" value="1"/>
</dbReference>
<accession>A0A087AZG4</accession>
<dbReference type="InterPro" id="IPR017853">
    <property type="entry name" value="GH"/>
</dbReference>
<gene>
    <name evidence="3" type="ORF">BCUN_2025</name>
</gene>
<dbReference type="eggNOG" id="COG0366">
    <property type="taxonomic scope" value="Bacteria"/>
</dbReference>
<keyword evidence="4" id="KW-1185">Reference proteome</keyword>
<dbReference type="EC" id="3.2.1.10" evidence="3"/>
<dbReference type="SUPFAM" id="SSF51011">
    <property type="entry name" value="Glycosyl hydrolase domain"/>
    <property type="match status" value="1"/>
</dbReference>
<dbReference type="EMBL" id="JGYV01000005">
    <property type="protein sequence ID" value="KFI64164.1"/>
    <property type="molecule type" value="Genomic_DNA"/>
</dbReference>
<reference evidence="3 4" key="1">
    <citation type="submission" date="2014-03" db="EMBL/GenBank/DDBJ databases">
        <title>Genomics of Bifidobacteria.</title>
        <authorList>
            <person name="Ventura M."/>
            <person name="Milani C."/>
            <person name="Lugli G.A."/>
        </authorList>
    </citation>
    <scope>NUCLEOTIDE SEQUENCE [LARGE SCALE GENOMIC DNA]</scope>
    <source>
        <strain evidence="3 4">LMG 10738</strain>
    </source>
</reference>
<organism evidence="3 4">
    <name type="scientific">Bifidobacterium cuniculi</name>
    <dbReference type="NCBI Taxonomy" id="1688"/>
    <lineage>
        <taxon>Bacteria</taxon>
        <taxon>Bacillati</taxon>
        <taxon>Actinomycetota</taxon>
        <taxon>Actinomycetes</taxon>
        <taxon>Bifidobacteriales</taxon>
        <taxon>Bifidobacteriaceae</taxon>
        <taxon>Bifidobacterium</taxon>
    </lineage>
</organism>
<feature type="domain" description="Glycosyl hydrolase family 13 catalytic" evidence="2">
    <location>
        <begin position="19"/>
        <end position="394"/>
    </location>
</feature>
<dbReference type="SMART" id="SM00642">
    <property type="entry name" value="Aamy"/>
    <property type="match status" value="1"/>
</dbReference>
<comment type="similarity">
    <text evidence="1">Belongs to the glycosyl hydrolase 13 family.</text>
</comment>
<evidence type="ECO:0000256" key="1">
    <source>
        <dbReference type="ARBA" id="ARBA00008061"/>
    </source>
</evidence>
<sequence>MTVSQHRPNQWLNDAIFYQIFTASFCDTDSDGIGDLKGITTHLDYIRLLGANALWLNPVYDSPFRDAGYDVRDYLKVAERYGTNEDLEELFDAAHARGMHVLLDLVPGHTSTEHPWFIESAQDTPSYATDRYLWTDHWITGGDGLPFVGGAYPRNGAYIVNFFAFQPALNYGVAHPSRSWEQPALGGTALDTCGAMLDVMRFWLSRGADGFRVDMADSLVKRDDDGKPFTIRTWQYMLGQIREEFPEAAFVSEWGRPEESLKAGFDMDFYLDWRWDGKPNGYSMLLRDTDDQFDRDHDASYFNADSGTGIGRFLREYEPRLAAARELGGYFDFITGNHDTPRVAPRLTPREIRLAYATLLLMPGVPFIYYGDELGMRYRDLPSKEGSYTRAGSRTPMQWDDSANDGFSGADAKDLYLPVDELSGHPTVAAQEEAGDSIWTTVHDVLAIRRDSPALAPDADFATLFGDDGHRAFVFKRTKDDVSVVVAVNPGRDTETVQLPEGDGSEARTLAYAIGDPALEYTTLTLPAQSFAVLQ</sequence>
<dbReference type="Proteomes" id="UP000029067">
    <property type="component" value="Unassembled WGS sequence"/>
</dbReference>
<dbReference type="GO" id="GO:0009313">
    <property type="term" value="P:oligosaccharide catabolic process"/>
    <property type="evidence" value="ECO:0007669"/>
    <property type="project" value="TreeGrafter"/>
</dbReference>
<keyword evidence="3" id="KW-0326">Glycosidase</keyword>
<name>A0A087AZG4_9BIFI</name>
<dbReference type="PANTHER" id="PTHR10357">
    <property type="entry name" value="ALPHA-AMYLASE FAMILY MEMBER"/>
    <property type="match status" value="1"/>
</dbReference>
<evidence type="ECO:0000259" key="2">
    <source>
        <dbReference type="SMART" id="SM00642"/>
    </source>
</evidence>
<dbReference type="Gene3D" id="2.60.40.1180">
    <property type="entry name" value="Golgi alpha-mannosidase II"/>
    <property type="match status" value="1"/>
</dbReference>
<dbReference type="AlphaFoldDB" id="A0A087AZG4"/>
<dbReference type="PANTHER" id="PTHR10357:SF179">
    <property type="entry name" value="NEUTRAL AND BASIC AMINO ACID TRANSPORT PROTEIN RBAT"/>
    <property type="match status" value="1"/>
</dbReference>
<dbReference type="Gene3D" id="3.20.20.80">
    <property type="entry name" value="Glycosidases"/>
    <property type="match status" value="1"/>
</dbReference>
<evidence type="ECO:0000313" key="4">
    <source>
        <dbReference type="Proteomes" id="UP000029067"/>
    </source>
</evidence>
<keyword evidence="3" id="KW-0378">Hydrolase</keyword>
<dbReference type="InterPro" id="IPR045857">
    <property type="entry name" value="O16G_dom_2"/>
</dbReference>
<dbReference type="InterPro" id="IPR006047">
    <property type="entry name" value="GH13_cat_dom"/>
</dbReference>
<dbReference type="RefSeq" id="WP_033515691.1">
    <property type="nucleotide sequence ID" value="NZ_JGYV01000005.1"/>
</dbReference>
<dbReference type="SUPFAM" id="SSF51445">
    <property type="entry name" value="(Trans)glycosidases"/>
    <property type="match status" value="1"/>
</dbReference>
<dbReference type="OrthoDB" id="9043248at2"/>
<evidence type="ECO:0000313" key="3">
    <source>
        <dbReference type="EMBL" id="KFI64164.1"/>
    </source>
</evidence>
<dbReference type="Pfam" id="PF00128">
    <property type="entry name" value="Alpha-amylase"/>
    <property type="match status" value="2"/>
</dbReference>
<proteinExistence type="inferred from homology"/>
<dbReference type="InterPro" id="IPR013780">
    <property type="entry name" value="Glyco_hydro_b"/>
</dbReference>
<dbReference type="GO" id="GO:0004574">
    <property type="term" value="F:oligo-1,6-glucosidase activity"/>
    <property type="evidence" value="ECO:0007669"/>
    <property type="project" value="UniProtKB-EC"/>
</dbReference>
<comment type="caution">
    <text evidence="3">The sequence shown here is derived from an EMBL/GenBank/DDBJ whole genome shotgun (WGS) entry which is preliminary data.</text>
</comment>
<protein>
    <submittedName>
        <fullName evidence="3">Glycosylase</fullName>
        <ecNumber evidence="3">3.2.1.10</ecNumber>
    </submittedName>
</protein>
<dbReference type="STRING" id="1688.BCUN_2025"/>